<geneLocation type="plasmid" evidence="2">
    <name>pb18-6</name>
</geneLocation>
<proteinExistence type="predicted"/>
<reference evidence="1 2" key="1">
    <citation type="submission" date="2019-09" db="EMBL/GenBank/DDBJ databases">
        <title>Non-baumannii Acinetobacter spp. carrying blaNDM-1 isolated in China.</title>
        <authorList>
            <person name="Cui C."/>
            <person name="Chen C."/>
            <person name="Sun J."/>
            <person name="Liu Y."/>
        </authorList>
    </citation>
    <scope>NUCLEOTIDE SEQUENCE [LARGE SCALE GENOMIC DNA]</scope>
    <source>
        <strain evidence="1 2">B18</strain>
        <plasmid evidence="2">pb18-6</plasmid>
    </source>
</reference>
<dbReference type="Proteomes" id="UP000503440">
    <property type="component" value="Plasmid pB18-6"/>
</dbReference>
<accession>A0A6C0Y7X0</accession>
<evidence type="ECO:0000313" key="1">
    <source>
        <dbReference type="EMBL" id="QIC72199.1"/>
    </source>
</evidence>
<evidence type="ECO:0000313" key="2">
    <source>
        <dbReference type="Proteomes" id="UP000503440"/>
    </source>
</evidence>
<organism evidence="1 2">
    <name type="scientific">Acinetobacter indicus</name>
    <dbReference type="NCBI Taxonomy" id="756892"/>
    <lineage>
        <taxon>Bacteria</taxon>
        <taxon>Pseudomonadati</taxon>
        <taxon>Pseudomonadota</taxon>
        <taxon>Gammaproteobacteria</taxon>
        <taxon>Moraxellales</taxon>
        <taxon>Moraxellaceae</taxon>
        <taxon>Acinetobacter</taxon>
    </lineage>
</organism>
<dbReference type="AlphaFoldDB" id="A0A6C0Y7X0"/>
<keyword evidence="1" id="KW-0614">Plasmid</keyword>
<gene>
    <name evidence="1" type="ORF">FSC09_17740</name>
</gene>
<dbReference type="RefSeq" id="WP_163146734.1">
    <property type="nucleotide sequence ID" value="NZ_CP044461.1"/>
</dbReference>
<sequence length="66" mass="7620">MDQLKKINDDLYQAAILLDSIPSKIQSDPSLENRENILLIGKALSHIFELQNNIYKIRPDLKNNNQ</sequence>
<protein>
    <submittedName>
        <fullName evidence="1">Uncharacterized protein</fullName>
    </submittedName>
</protein>
<name>A0A6C0Y7X0_9GAMM</name>
<dbReference type="EMBL" id="CP044461">
    <property type="protein sequence ID" value="QIC72199.1"/>
    <property type="molecule type" value="Genomic_DNA"/>
</dbReference>